<evidence type="ECO:0000256" key="5">
    <source>
        <dbReference type="ARBA" id="ARBA00023163"/>
    </source>
</evidence>
<feature type="domain" description="Myb-like" evidence="7">
    <location>
        <begin position="9"/>
        <end position="61"/>
    </location>
</feature>
<dbReference type="Pfam" id="PF00249">
    <property type="entry name" value="Myb_DNA-binding"/>
    <property type="match status" value="2"/>
</dbReference>
<evidence type="ECO:0000256" key="1">
    <source>
        <dbReference type="ARBA" id="ARBA00004123"/>
    </source>
</evidence>
<dbReference type="FunFam" id="1.10.10.60:FF:000348">
    <property type="entry name" value="Transcription factor MYB26"/>
    <property type="match status" value="1"/>
</dbReference>
<evidence type="ECO:0000313" key="9">
    <source>
        <dbReference type="EMBL" id="KAF3325127.1"/>
    </source>
</evidence>
<dbReference type="SUPFAM" id="SSF46689">
    <property type="entry name" value="Homeodomain-like"/>
    <property type="match status" value="1"/>
</dbReference>
<dbReference type="Proteomes" id="UP000623129">
    <property type="component" value="Unassembled WGS sequence"/>
</dbReference>
<dbReference type="EMBL" id="SWLB01000021">
    <property type="protein sequence ID" value="KAF3325127.1"/>
    <property type="molecule type" value="Genomic_DNA"/>
</dbReference>
<dbReference type="GO" id="GO:0005634">
    <property type="term" value="C:nucleus"/>
    <property type="evidence" value="ECO:0007669"/>
    <property type="project" value="UniProtKB-SubCell"/>
</dbReference>
<dbReference type="SMART" id="SM00717">
    <property type="entry name" value="SANT"/>
    <property type="match status" value="2"/>
</dbReference>
<sequence>MGQHSCCNQQKVKRGLWSPEEDEKLIKYITTHGYGCWSEVPEKAGLQRCGKSCRLRWINYLRPDIRRGRFSAEEEKLIINLHAIVGNRWAHIASHLPGRTDNEIKNYWNSWIKKKIKKSSTQPSATPAQDLFQSVFNPIDQLDAIVNQKLDIAQQNLTPKPASGSIFLSQSPFFGFDASLGSSCDSSNASGQTRDDLAQDVQALTSCKIWGNSIPPATNFASAIDPNYLPPLVDMSIGNLVTMEEGEMSVGDCYEKHQVVTDWGDPHNYNGLLMWDQMQGDLGEEEIQIQDASTLDTTYIKLIP</sequence>
<dbReference type="InterPro" id="IPR009057">
    <property type="entry name" value="Homeodomain-like_sf"/>
</dbReference>
<dbReference type="PANTHER" id="PTHR47997">
    <property type="entry name" value="MYB DOMAIN PROTEIN 55"/>
    <property type="match status" value="1"/>
</dbReference>
<gene>
    <name evidence="9" type="ORF">FCM35_KLT11284</name>
</gene>
<dbReference type="PANTHER" id="PTHR47997:SF31">
    <property type="entry name" value="MYB TRANSCRIPTION FACTOR"/>
    <property type="match status" value="1"/>
</dbReference>
<dbReference type="Gene3D" id="1.10.10.60">
    <property type="entry name" value="Homeodomain-like"/>
    <property type="match status" value="2"/>
</dbReference>
<keyword evidence="6" id="KW-0539">Nucleus</keyword>
<dbReference type="OrthoDB" id="2143914at2759"/>
<feature type="domain" description="HTH myb-type" evidence="8">
    <location>
        <begin position="62"/>
        <end position="116"/>
    </location>
</feature>
<organism evidence="9 10">
    <name type="scientific">Carex littledalei</name>
    <dbReference type="NCBI Taxonomy" id="544730"/>
    <lineage>
        <taxon>Eukaryota</taxon>
        <taxon>Viridiplantae</taxon>
        <taxon>Streptophyta</taxon>
        <taxon>Embryophyta</taxon>
        <taxon>Tracheophyta</taxon>
        <taxon>Spermatophyta</taxon>
        <taxon>Magnoliopsida</taxon>
        <taxon>Liliopsida</taxon>
        <taxon>Poales</taxon>
        <taxon>Cyperaceae</taxon>
        <taxon>Cyperoideae</taxon>
        <taxon>Cariceae</taxon>
        <taxon>Carex</taxon>
        <taxon>Carex subgen. Euthyceras</taxon>
    </lineage>
</organism>
<dbReference type="PROSITE" id="PS51294">
    <property type="entry name" value="HTH_MYB"/>
    <property type="match status" value="2"/>
</dbReference>
<name>A0A833QSS0_9POAL</name>
<evidence type="ECO:0000256" key="2">
    <source>
        <dbReference type="ARBA" id="ARBA00022737"/>
    </source>
</evidence>
<accession>A0A833QSS0</accession>
<keyword evidence="2" id="KW-0677">Repeat</keyword>
<dbReference type="GO" id="GO:0003677">
    <property type="term" value="F:DNA binding"/>
    <property type="evidence" value="ECO:0007669"/>
    <property type="project" value="UniProtKB-KW"/>
</dbReference>
<dbReference type="AlphaFoldDB" id="A0A833QSS0"/>
<keyword evidence="3" id="KW-0805">Transcription regulation</keyword>
<evidence type="ECO:0000259" key="8">
    <source>
        <dbReference type="PROSITE" id="PS51294"/>
    </source>
</evidence>
<evidence type="ECO:0000313" key="10">
    <source>
        <dbReference type="Proteomes" id="UP000623129"/>
    </source>
</evidence>
<dbReference type="PROSITE" id="PS50090">
    <property type="entry name" value="MYB_LIKE"/>
    <property type="match status" value="2"/>
</dbReference>
<evidence type="ECO:0000256" key="6">
    <source>
        <dbReference type="ARBA" id="ARBA00023242"/>
    </source>
</evidence>
<proteinExistence type="predicted"/>
<keyword evidence="10" id="KW-1185">Reference proteome</keyword>
<comment type="caution">
    <text evidence="9">The sequence shown here is derived from an EMBL/GenBank/DDBJ whole genome shotgun (WGS) entry which is preliminary data.</text>
</comment>
<comment type="subcellular location">
    <subcellularLocation>
        <location evidence="1">Nucleus</location>
    </subcellularLocation>
</comment>
<feature type="domain" description="Myb-like" evidence="7">
    <location>
        <begin position="62"/>
        <end position="112"/>
    </location>
</feature>
<dbReference type="FunFam" id="1.10.10.60:FF:000185">
    <property type="entry name" value="MYB transcription factor"/>
    <property type="match status" value="1"/>
</dbReference>
<dbReference type="CDD" id="cd00167">
    <property type="entry name" value="SANT"/>
    <property type="match status" value="2"/>
</dbReference>
<dbReference type="InterPro" id="IPR051953">
    <property type="entry name" value="Plant_SW-associated_TFs"/>
</dbReference>
<dbReference type="InterPro" id="IPR001005">
    <property type="entry name" value="SANT/Myb"/>
</dbReference>
<reference evidence="9" key="1">
    <citation type="submission" date="2020-01" db="EMBL/GenBank/DDBJ databases">
        <title>Genome sequence of Kobresia littledalei, the first chromosome-level genome in the family Cyperaceae.</title>
        <authorList>
            <person name="Qu G."/>
        </authorList>
    </citation>
    <scope>NUCLEOTIDE SEQUENCE</scope>
    <source>
        <strain evidence="9">C.B.Clarke</strain>
        <tissue evidence="9">Leaf</tissue>
    </source>
</reference>
<keyword evidence="5" id="KW-0804">Transcription</keyword>
<dbReference type="InterPro" id="IPR017930">
    <property type="entry name" value="Myb_dom"/>
</dbReference>
<keyword evidence="4" id="KW-0238">DNA-binding</keyword>
<evidence type="ECO:0000256" key="4">
    <source>
        <dbReference type="ARBA" id="ARBA00023125"/>
    </source>
</evidence>
<evidence type="ECO:0000259" key="7">
    <source>
        <dbReference type="PROSITE" id="PS50090"/>
    </source>
</evidence>
<feature type="domain" description="HTH myb-type" evidence="8">
    <location>
        <begin position="9"/>
        <end position="61"/>
    </location>
</feature>
<evidence type="ECO:0000256" key="3">
    <source>
        <dbReference type="ARBA" id="ARBA00023015"/>
    </source>
</evidence>
<protein>
    <submittedName>
        <fullName evidence="9">Transcription repressor MYB6</fullName>
    </submittedName>
</protein>